<reference evidence="3" key="1">
    <citation type="submission" date="2022-10" db="EMBL/GenBank/DDBJ databases">
        <title>The WGS of Solirubrobacter sp. CPCC 204708.</title>
        <authorList>
            <person name="Jiang Z."/>
        </authorList>
    </citation>
    <scope>NUCLEOTIDE SEQUENCE</scope>
    <source>
        <strain evidence="3">CPCC 204708</strain>
    </source>
</reference>
<evidence type="ECO:0000259" key="1">
    <source>
        <dbReference type="Pfam" id="PF09423"/>
    </source>
</evidence>
<dbReference type="InterPro" id="IPR018946">
    <property type="entry name" value="PhoD-like_MPP"/>
</dbReference>
<dbReference type="Gene3D" id="2.60.40.380">
    <property type="entry name" value="Purple acid phosphatase-like, N-terminal"/>
    <property type="match status" value="1"/>
</dbReference>
<dbReference type="InterPro" id="IPR052900">
    <property type="entry name" value="Phospholipid_Metab_Enz"/>
</dbReference>
<dbReference type="InterPro" id="IPR032093">
    <property type="entry name" value="PhoD_N"/>
</dbReference>
<dbReference type="InterPro" id="IPR029052">
    <property type="entry name" value="Metallo-depent_PP-like"/>
</dbReference>
<proteinExistence type="predicted"/>
<keyword evidence="4" id="KW-1185">Reference proteome</keyword>
<feature type="domain" description="PhoD-like phosphatase metallophosphatase" evidence="1">
    <location>
        <begin position="148"/>
        <end position="459"/>
    </location>
</feature>
<dbReference type="Proteomes" id="UP001147700">
    <property type="component" value="Unassembled WGS sequence"/>
</dbReference>
<dbReference type="Pfam" id="PF13620">
    <property type="entry name" value="CarboxypepD_reg"/>
    <property type="match status" value="1"/>
</dbReference>
<sequence>MRERGFDRRHFLKLAGGAAGAAALGQLPQWVAPGAASAALDPAPFSLGVASGDPSATGVMLWTRVDPGAMAFVPVRWEVSENEAFTKVVKRDTYYADPAWDLTVHAQVDGLKAGRWYWYRFNTGGQESVIGRTRTLPPANAANEPLRFAFASCQNWVGGAYPAYRDMAEQDLDFVLHLGDYIYETATGSLAEFRRLHALYKSSAELREAHRKFPFITTWDDHEVSNNYAGEVPGTANDARPHLERRANAYKAYYEYLPLRYQSLPRDEHLYLYKRFQWGRLAEFSVLDTRQYRSDQACGDGMRAPCDEVYDPARTMTGPEQEQWLLRGLKQSKARWNVIAQQTIMAPFDYDLGPGEVYNLDQWDGYPAARERILRTLEGERVSNPVILAGDWHSNWVNDVELDDRLVATEFAGTSISSGIGWDAAVREGLDANPHVKFYEGGYRGYVKCEVDRDRWETTLRIVTAPNNAASPAYTLAAFDVAAGTPGARRLDAGTGLAGKVTGTGGAPLRNVEIEVRNASGALVVERPTDADGEFSLFVAPGSYSVTANGVGYEVATKPATVTGASIAKLDFALTPVGLRAASGRLLPGARAEARATDLVLENAKLALGLSLTFEDGQLTPTTRGKPLDLAAVGHVDQLDWINLPYTSVAQPTGPEAWQMRTVRNTTVEVVSPGVVRATGTASNPTGISVVTTYTLEADRDFVRIASVFTNTTATALTFWLGDAMDHDGTGQRSGVAGHGTIATPYAEQAFYPPSKPWIGMTGTDGQTYGLVYAQAGFTAYGNGNWIQSQRQITLAPGASFELVRDLVAVSNGFGDPWAVLDSRV</sequence>
<evidence type="ECO:0000259" key="2">
    <source>
        <dbReference type="Pfam" id="PF16655"/>
    </source>
</evidence>
<gene>
    <name evidence="3" type="ORF">OJ962_29865</name>
</gene>
<protein>
    <submittedName>
        <fullName evidence="3">Alkaline phosphatase D family protein</fullName>
    </submittedName>
</protein>
<dbReference type="CDD" id="cd07389">
    <property type="entry name" value="MPP_PhoD"/>
    <property type="match status" value="1"/>
</dbReference>
<dbReference type="Pfam" id="PF16655">
    <property type="entry name" value="PhoD_N"/>
    <property type="match status" value="1"/>
</dbReference>
<accession>A0ABT4RT66</accession>
<dbReference type="RefSeq" id="WP_202953256.1">
    <property type="nucleotide sequence ID" value="NZ_JAPCID010000064.1"/>
</dbReference>
<feature type="domain" description="Phospholipase D N-terminal" evidence="2">
    <location>
        <begin position="47"/>
        <end position="135"/>
    </location>
</feature>
<dbReference type="InterPro" id="IPR008969">
    <property type="entry name" value="CarboxyPept-like_regulatory"/>
</dbReference>
<dbReference type="Gene3D" id="3.60.21.70">
    <property type="entry name" value="PhoD-like phosphatase"/>
    <property type="match status" value="1"/>
</dbReference>
<dbReference type="InterPro" id="IPR038607">
    <property type="entry name" value="PhoD-like_sf"/>
</dbReference>
<dbReference type="EMBL" id="JAPCID010000064">
    <property type="protein sequence ID" value="MDA0141736.1"/>
    <property type="molecule type" value="Genomic_DNA"/>
</dbReference>
<evidence type="ECO:0000313" key="4">
    <source>
        <dbReference type="Proteomes" id="UP001147700"/>
    </source>
</evidence>
<evidence type="ECO:0000313" key="3">
    <source>
        <dbReference type="EMBL" id="MDA0141736.1"/>
    </source>
</evidence>
<dbReference type="InterPro" id="IPR006311">
    <property type="entry name" value="TAT_signal"/>
</dbReference>
<dbReference type="InterPro" id="IPR019546">
    <property type="entry name" value="TAT_signal_bac_arc"/>
</dbReference>
<dbReference type="PROSITE" id="PS51318">
    <property type="entry name" value="TAT"/>
    <property type="match status" value="1"/>
</dbReference>
<comment type="caution">
    <text evidence="3">The sequence shown here is derived from an EMBL/GenBank/DDBJ whole genome shotgun (WGS) entry which is preliminary data.</text>
</comment>
<dbReference type="NCBIfam" id="TIGR01409">
    <property type="entry name" value="TAT_signal_seq"/>
    <property type="match status" value="1"/>
</dbReference>
<dbReference type="SUPFAM" id="SSF49464">
    <property type="entry name" value="Carboxypeptidase regulatory domain-like"/>
    <property type="match status" value="1"/>
</dbReference>
<dbReference type="PANTHER" id="PTHR43606">
    <property type="entry name" value="PHOSPHATASE, PUTATIVE (AFU_ORTHOLOGUE AFUA_6G08710)-RELATED"/>
    <property type="match status" value="1"/>
</dbReference>
<name>A0ABT4RT66_9ACTN</name>
<dbReference type="SUPFAM" id="SSF56300">
    <property type="entry name" value="Metallo-dependent phosphatases"/>
    <property type="match status" value="1"/>
</dbReference>
<organism evidence="3 4">
    <name type="scientific">Solirubrobacter deserti</name>
    <dbReference type="NCBI Taxonomy" id="2282478"/>
    <lineage>
        <taxon>Bacteria</taxon>
        <taxon>Bacillati</taxon>
        <taxon>Actinomycetota</taxon>
        <taxon>Thermoleophilia</taxon>
        <taxon>Solirubrobacterales</taxon>
        <taxon>Solirubrobacteraceae</taxon>
        <taxon>Solirubrobacter</taxon>
    </lineage>
</organism>
<dbReference type="Pfam" id="PF09423">
    <property type="entry name" value="PhoD"/>
    <property type="match status" value="1"/>
</dbReference>
<dbReference type="PANTHER" id="PTHR43606:SF2">
    <property type="entry name" value="ALKALINE PHOSPHATASE FAMILY PROTEIN (AFU_ORTHOLOGUE AFUA_5G03860)"/>
    <property type="match status" value="1"/>
</dbReference>